<evidence type="ECO:0000313" key="2">
    <source>
        <dbReference type="EMBL" id="KAH9421988.1"/>
    </source>
</evidence>
<sequence length="64" mass="7540">MDQTKIRSQLKAKPILSNKMHYTKYTQTLRANKQTKQRKNCVKCKERKISDLHPSIHPSSDSNR</sequence>
<name>A0ABQ8JHA9_DERPT</name>
<reference evidence="2 3" key="1">
    <citation type="journal article" date="2018" name="J. Allergy Clin. Immunol.">
        <title>High-quality assembly of Dermatophagoides pteronyssinus genome and transcriptome reveals a wide range of novel allergens.</title>
        <authorList>
            <person name="Liu X.Y."/>
            <person name="Yang K.Y."/>
            <person name="Wang M.Q."/>
            <person name="Kwok J.S."/>
            <person name="Zeng X."/>
            <person name="Yang Z."/>
            <person name="Xiao X.J."/>
            <person name="Lau C.P."/>
            <person name="Li Y."/>
            <person name="Huang Z.M."/>
            <person name="Ba J.G."/>
            <person name="Yim A.K."/>
            <person name="Ouyang C.Y."/>
            <person name="Ngai S.M."/>
            <person name="Chan T.F."/>
            <person name="Leung E.L."/>
            <person name="Liu L."/>
            <person name="Liu Z.G."/>
            <person name="Tsui S.K."/>
        </authorList>
    </citation>
    <scope>NUCLEOTIDE SEQUENCE [LARGE SCALE GENOMIC DNA]</scope>
    <source>
        <strain evidence="2">Derp</strain>
    </source>
</reference>
<comment type="caution">
    <text evidence="2">The sequence shown here is derived from an EMBL/GenBank/DDBJ whole genome shotgun (WGS) entry which is preliminary data.</text>
</comment>
<dbReference type="EMBL" id="NJHN03000037">
    <property type="protein sequence ID" value="KAH9421988.1"/>
    <property type="molecule type" value="Genomic_DNA"/>
</dbReference>
<evidence type="ECO:0000256" key="1">
    <source>
        <dbReference type="SAM" id="MobiDB-lite"/>
    </source>
</evidence>
<proteinExistence type="predicted"/>
<gene>
    <name evidence="2" type="ORF">DERP_002278</name>
</gene>
<feature type="region of interest" description="Disordered" evidence="1">
    <location>
        <begin position="28"/>
        <end position="64"/>
    </location>
</feature>
<accession>A0ABQ8JHA9</accession>
<keyword evidence="3" id="KW-1185">Reference proteome</keyword>
<feature type="compositionally biased region" description="Basic residues" evidence="1">
    <location>
        <begin position="33"/>
        <end position="42"/>
    </location>
</feature>
<organism evidence="2 3">
    <name type="scientific">Dermatophagoides pteronyssinus</name>
    <name type="common">European house dust mite</name>
    <dbReference type="NCBI Taxonomy" id="6956"/>
    <lineage>
        <taxon>Eukaryota</taxon>
        <taxon>Metazoa</taxon>
        <taxon>Ecdysozoa</taxon>
        <taxon>Arthropoda</taxon>
        <taxon>Chelicerata</taxon>
        <taxon>Arachnida</taxon>
        <taxon>Acari</taxon>
        <taxon>Acariformes</taxon>
        <taxon>Sarcoptiformes</taxon>
        <taxon>Astigmata</taxon>
        <taxon>Psoroptidia</taxon>
        <taxon>Analgoidea</taxon>
        <taxon>Pyroglyphidae</taxon>
        <taxon>Dermatophagoidinae</taxon>
        <taxon>Dermatophagoides</taxon>
    </lineage>
</organism>
<protein>
    <submittedName>
        <fullName evidence="2">Uncharacterized protein</fullName>
    </submittedName>
</protein>
<dbReference type="Proteomes" id="UP000887458">
    <property type="component" value="Unassembled WGS sequence"/>
</dbReference>
<evidence type="ECO:0000313" key="3">
    <source>
        <dbReference type="Proteomes" id="UP000887458"/>
    </source>
</evidence>
<reference evidence="2 3" key="2">
    <citation type="journal article" date="2022" name="Mol. Biol. Evol.">
        <title>Comparative Genomics Reveals Insights into the Divergent Evolution of Astigmatic Mites and Household Pest Adaptations.</title>
        <authorList>
            <person name="Xiong Q."/>
            <person name="Wan A.T."/>
            <person name="Liu X."/>
            <person name="Fung C.S."/>
            <person name="Xiao X."/>
            <person name="Malainual N."/>
            <person name="Hou J."/>
            <person name="Wang L."/>
            <person name="Wang M."/>
            <person name="Yang K.Y."/>
            <person name="Cui Y."/>
            <person name="Leung E.L."/>
            <person name="Nong W."/>
            <person name="Shin S.K."/>
            <person name="Au S.W."/>
            <person name="Jeong K.Y."/>
            <person name="Chew F.T."/>
            <person name="Hui J.H."/>
            <person name="Leung T.F."/>
            <person name="Tungtrongchitr A."/>
            <person name="Zhong N."/>
            <person name="Liu Z."/>
            <person name="Tsui S.K."/>
        </authorList>
    </citation>
    <scope>NUCLEOTIDE SEQUENCE [LARGE SCALE GENOMIC DNA]</scope>
    <source>
        <strain evidence="2">Derp</strain>
    </source>
</reference>